<dbReference type="InterPro" id="IPR029035">
    <property type="entry name" value="DHS-like_NAD/FAD-binding_dom"/>
</dbReference>
<reference evidence="2" key="1">
    <citation type="submission" date="2021-01" db="EMBL/GenBank/DDBJ databases">
        <authorList>
            <person name="Corre E."/>
            <person name="Pelletier E."/>
            <person name="Niang G."/>
            <person name="Scheremetjew M."/>
            <person name="Finn R."/>
            <person name="Kale V."/>
            <person name="Holt S."/>
            <person name="Cochrane G."/>
            <person name="Meng A."/>
            <person name="Brown T."/>
            <person name="Cohen L."/>
        </authorList>
    </citation>
    <scope>NUCLEOTIDE SEQUENCE</scope>
    <source>
        <strain evidence="2">NIES-381</strain>
    </source>
</reference>
<organism evidence="2">
    <name type="scientific">Eutreptiella gymnastica</name>
    <dbReference type="NCBI Taxonomy" id="73025"/>
    <lineage>
        <taxon>Eukaryota</taxon>
        <taxon>Discoba</taxon>
        <taxon>Euglenozoa</taxon>
        <taxon>Euglenida</taxon>
        <taxon>Spirocuta</taxon>
        <taxon>Euglenophyceae</taxon>
        <taxon>Eutreptiales</taxon>
        <taxon>Eutreptiaceae</taxon>
        <taxon>Eutreptiella</taxon>
    </lineage>
</organism>
<gene>
    <name evidence="2" type="ORF">EGYM00392_LOCUS25530</name>
</gene>
<feature type="compositionally biased region" description="Low complexity" evidence="1">
    <location>
        <begin position="297"/>
        <end position="308"/>
    </location>
</feature>
<protein>
    <submittedName>
        <fullName evidence="2">Uncharacterized protein</fullName>
    </submittedName>
</protein>
<evidence type="ECO:0000256" key="1">
    <source>
        <dbReference type="SAM" id="MobiDB-lite"/>
    </source>
</evidence>
<feature type="region of interest" description="Disordered" evidence="1">
    <location>
        <begin position="413"/>
        <end position="469"/>
    </location>
</feature>
<feature type="region of interest" description="Disordered" evidence="1">
    <location>
        <begin position="658"/>
        <end position="691"/>
    </location>
</feature>
<feature type="region of interest" description="Disordered" evidence="1">
    <location>
        <begin position="532"/>
        <end position="560"/>
    </location>
</feature>
<name>A0A7S1NF99_9EUGL</name>
<evidence type="ECO:0000313" key="2">
    <source>
        <dbReference type="EMBL" id="CAD9014426.1"/>
    </source>
</evidence>
<feature type="region of interest" description="Disordered" evidence="1">
    <location>
        <begin position="285"/>
        <end position="312"/>
    </location>
</feature>
<proteinExistence type="predicted"/>
<sequence length="832" mass="92488">MPPKASEIDEYGRAADCIWEADFLLIVAGPAFYEPSSKTPFVSELCDPLLLGRDPDRFYGFWGEFFNRYSERQPNEAFYTLRKWRDNYFDIQGQDLRKKAAAPGKGKEDEEPDTLQRCYAVTAGVDGAFARVGFSGDEVFEIMGSLRTWQCWAPCKPQVWTVDPRFVFEINALGQAKPIKYVEDDRPDFVPEIWEVHDDEDEVPEVDPPPQRDQRGNLKPLSALEKKELAKEKHTKMMKRLFRATVIPLLFEHQVLVPNLQRFADPFTRTPANSLQAPIPFVFPAPPSGPPDDEASPEAIAEAAEAPPAEAPPAGPCQPYILRPRVSHTLAHGLALHYNKCAFQEGVFTEVDPAVEMRERNQRWQEQQKFFSPDQPGLTAIRQKHIHYCISVHIMDSGHTDRPPVLLNPDALEEEESDDHSVATLPPLPGSRPGSRDQIASHNSSRSQRDEGTDSIGVGPLDVKEDEGWPPCQQGEGGRYYFSYVPITKTHTDPDQFLYDTIRIPFPSERGRDQLPRRGKISVIAECCILPEPTGDKKADEEGDGKRKKKAPAPAAPAVTADGSLEPVLEPTQYAACQLVGRMQLPRDRRNGSAHSGDALGEAETVEYRIGSIHGHILKIGIAPHAPRTILYLELECPVMDPARRDPNDFGVSRVRATDPGAGKAAGGVSGRQPLAAARRSPRKRKSRPVPNHQLCLACHDFARPTVAMDPKKDPRCAANPGKKPYQAWETAMVKKQKNEGMALCILELGCEKKPEAARKLSERIFKTTKSSGKASHVRIANEDLNTKKGSGEGDKVVNIVDNIVNAVNNIDRRLIDKLKAKTCSPRPFPGP</sequence>
<dbReference type="EMBL" id="HBGA01068375">
    <property type="protein sequence ID" value="CAD9014426.1"/>
    <property type="molecule type" value="Transcribed_RNA"/>
</dbReference>
<dbReference type="AlphaFoldDB" id="A0A7S1NF99"/>
<dbReference type="SUPFAM" id="SSF52467">
    <property type="entry name" value="DHS-like NAD/FAD-binding domain"/>
    <property type="match status" value="1"/>
</dbReference>
<accession>A0A7S1NF99</accession>
<feature type="region of interest" description="Disordered" evidence="1">
    <location>
        <begin position="198"/>
        <end position="220"/>
    </location>
</feature>